<evidence type="ECO:0000313" key="2">
    <source>
        <dbReference type="Proteomes" id="UP000007800"/>
    </source>
</evidence>
<organism evidence="2">
    <name type="scientific">Perkinsus marinus (strain ATCC 50983 / TXsc)</name>
    <dbReference type="NCBI Taxonomy" id="423536"/>
    <lineage>
        <taxon>Eukaryota</taxon>
        <taxon>Sar</taxon>
        <taxon>Alveolata</taxon>
        <taxon>Perkinsozoa</taxon>
        <taxon>Perkinsea</taxon>
        <taxon>Perkinsida</taxon>
        <taxon>Perkinsidae</taxon>
        <taxon>Perkinsus</taxon>
    </lineage>
</organism>
<dbReference type="GeneID" id="9047559"/>
<dbReference type="EMBL" id="GG683099">
    <property type="protein sequence ID" value="EER02517.1"/>
    <property type="molecule type" value="Genomic_DNA"/>
</dbReference>
<keyword evidence="2" id="KW-1185">Reference proteome</keyword>
<dbReference type="AlphaFoldDB" id="C5LL76"/>
<accession>C5LL76</accession>
<name>C5LL76_PERM5</name>
<feature type="non-terminal residue" evidence="1">
    <location>
        <position position="1"/>
    </location>
</feature>
<reference evidence="1 2" key="1">
    <citation type="submission" date="2008-07" db="EMBL/GenBank/DDBJ databases">
        <authorList>
            <person name="El-Sayed N."/>
            <person name="Caler E."/>
            <person name="Inman J."/>
            <person name="Amedeo P."/>
            <person name="Hass B."/>
            <person name="Wortman J."/>
        </authorList>
    </citation>
    <scope>NUCLEOTIDE SEQUENCE [LARGE SCALE GENOMIC DNA]</scope>
    <source>
        <strain evidence="2">ATCC 50983 / TXsc</strain>
    </source>
</reference>
<protein>
    <submittedName>
        <fullName evidence="1">Uncharacterized protein</fullName>
    </submittedName>
</protein>
<dbReference type="OrthoDB" id="425555at2759"/>
<dbReference type="InParanoid" id="C5LL76"/>
<evidence type="ECO:0000313" key="1">
    <source>
        <dbReference type="EMBL" id="EER02517.1"/>
    </source>
</evidence>
<proteinExistence type="predicted"/>
<dbReference type="Proteomes" id="UP000007800">
    <property type="component" value="Unassembled WGS sequence"/>
</dbReference>
<gene>
    <name evidence="1" type="ORF">Pmar_PMAR009647</name>
</gene>
<dbReference type="RefSeq" id="XP_002769799.1">
    <property type="nucleotide sequence ID" value="XM_002769753.1"/>
</dbReference>
<sequence>LRAKLKGFLEDVNEQRTETQTKQKMMDELLEQYKNTHHEQSETIKKLCNERDSLVLCVEKQREEIKEYSMKIDDMGGVFGKSTEALKKLK</sequence>